<name>A0A8K0I8F1_COCNU</name>
<protein>
    <submittedName>
        <fullName evidence="1">Uncharacterized protein</fullName>
    </submittedName>
</protein>
<proteinExistence type="predicted"/>
<sequence>METQLASKKDSPIEALQPTLEVPTILITLKVEPSTLTEAPIATFIVVSPPSFVPSKVPTPVEVILLEDDAAAALDKASQADA</sequence>
<comment type="caution">
    <text evidence="1">The sequence shown here is derived from an EMBL/GenBank/DDBJ whole genome shotgun (WGS) entry which is preliminary data.</text>
</comment>
<reference evidence="1" key="1">
    <citation type="journal article" date="2017" name="Gigascience">
        <title>The genome draft of coconut (Cocos nucifera).</title>
        <authorList>
            <person name="Xiao Y."/>
            <person name="Xu P."/>
            <person name="Fan H."/>
            <person name="Baudouin L."/>
            <person name="Xia W."/>
            <person name="Bocs S."/>
            <person name="Xu J."/>
            <person name="Li Q."/>
            <person name="Guo A."/>
            <person name="Zhou L."/>
            <person name="Li J."/>
            <person name="Wu Y."/>
            <person name="Ma Z."/>
            <person name="Armero A."/>
            <person name="Issali A.E."/>
            <person name="Liu N."/>
            <person name="Peng M."/>
            <person name="Yang Y."/>
        </authorList>
    </citation>
    <scope>NUCLEOTIDE SEQUENCE</scope>
    <source>
        <tissue evidence="1">Spear leaf of Hainan Tall coconut</tissue>
    </source>
</reference>
<dbReference type="EMBL" id="CM017876">
    <property type="protein sequence ID" value="KAG1342307.1"/>
    <property type="molecule type" value="Genomic_DNA"/>
</dbReference>
<dbReference type="Proteomes" id="UP000797356">
    <property type="component" value="Chromosome 5"/>
</dbReference>
<dbReference type="AlphaFoldDB" id="A0A8K0I8F1"/>
<organism evidence="1 2">
    <name type="scientific">Cocos nucifera</name>
    <name type="common">Coconut palm</name>
    <dbReference type="NCBI Taxonomy" id="13894"/>
    <lineage>
        <taxon>Eukaryota</taxon>
        <taxon>Viridiplantae</taxon>
        <taxon>Streptophyta</taxon>
        <taxon>Embryophyta</taxon>
        <taxon>Tracheophyta</taxon>
        <taxon>Spermatophyta</taxon>
        <taxon>Magnoliopsida</taxon>
        <taxon>Liliopsida</taxon>
        <taxon>Arecaceae</taxon>
        <taxon>Arecoideae</taxon>
        <taxon>Cocoseae</taxon>
        <taxon>Attaleinae</taxon>
        <taxon>Cocos</taxon>
    </lineage>
</organism>
<reference evidence="1" key="2">
    <citation type="submission" date="2019-07" db="EMBL/GenBank/DDBJ databases">
        <authorList>
            <person name="Yang Y."/>
            <person name="Bocs S."/>
            <person name="Baudouin L."/>
        </authorList>
    </citation>
    <scope>NUCLEOTIDE SEQUENCE</scope>
    <source>
        <tissue evidence="1">Spear leaf of Hainan Tall coconut</tissue>
    </source>
</reference>
<keyword evidence="2" id="KW-1185">Reference proteome</keyword>
<evidence type="ECO:0000313" key="1">
    <source>
        <dbReference type="EMBL" id="KAG1342307.1"/>
    </source>
</evidence>
<accession>A0A8K0I8F1</accession>
<evidence type="ECO:0000313" key="2">
    <source>
        <dbReference type="Proteomes" id="UP000797356"/>
    </source>
</evidence>
<gene>
    <name evidence="1" type="ORF">COCNU_05G005360</name>
</gene>